<reference evidence="4" key="1">
    <citation type="submission" date="2016-04" db="UniProtKB">
        <authorList>
            <consortium name="WormBaseParasite"/>
        </authorList>
    </citation>
    <scope>IDENTIFICATION</scope>
</reference>
<dbReference type="InterPro" id="IPR014044">
    <property type="entry name" value="CAP_dom"/>
</dbReference>
<evidence type="ECO:0000259" key="1">
    <source>
        <dbReference type="SMART" id="SM00198"/>
    </source>
</evidence>
<dbReference type="AlphaFoldDB" id="A0A158QWX0"/>
<evidence type="ECO:0000313" key="2">
    <source>
        <dbReference type="EMBL" id="VDL69504.1"/>
    </source>
</evidence>
<dbReference type="Proteomes" id="UP000271162">
    <property type="component" value="Unassembled WGS sequence"/>
</dbReference>
<sequence length="489" mass="56292">MDDYDYLSVTVQIRRGRGINDTFGWFGSAKVDLNSDMLLNYDKKDAVVEGSGLAENGEERKIQPLMTNGPIDVQTKKDLCPDSNLTPQQRQYILYTHNRLRSKIALGRQPNREGMMGSGKNIYFLRWDCALELIARERSQLCSAYSTGNTTNLSGSQLVRQFDTFLHGTNTTKHIDDAMRSWWTEYKRYGNTDMKNRYFSKRLYYGWANMAKGKTTRIGCSYSSCRRKENVVFTCVYNEKTLELLPKSVKYMIYSCRAQVEQQTIYEPGNSCNHDEDCSTFPHSKCLNDIGLCDAPERQEDVKTNSMCTQVKTSMTDSLRQSVLDQHNFYRSRLAKGLEFNGLTNATQNGGFGMMKMEYDCELEWYAQHWADECKFEHSNRWERPNQGQNLYMTSFTNVQASSLLQMAIEMWWKELEYYGMPADAMISDSVWTRMGSLVGHFTQMAWGSSFRLGCAIGNCAKMRVVVCHYSPALVATLKKEIVIPTRQR</sequence>
<gene>
    <name evidence="2" type="ORF">NBR_LOCUS5915</name>
</gene>
<evidence type="ECO:0000313" key="3">
    <source>
        <dbReference type="Proteomes" id="UP000271162"/>
    </source>
</evidence>
<evidence type="ECO:0000313" key="4">
    <source>
        <dbReference type="WBParaSite" id="NBR_0000591401-mRNA-1"/>
    </source>
</evidence>
<keyword evidence="3" id="KW-1185">Reference proteome</keyword>
<dbReference type="PANTHER" id="PTHR10334">
    <property type="entry name" value="CYSTEINE-RICH SECRETORY PROTEIN-RELATED"/>
    <property type="match status" value="1"/>
</dbReference>
<dbReference type="Gene3D" id="3.40.33.10">
    <property type="entry name" value="CAP"/>
    <property type="match status" value="2"/>
</dbReference>
<dbReference type="WBParaSite" id="NBR_0000591401-mRNA-1">
    <property type="protein sequence ID" value="NBR_0000591401-mRNA-1"/>
    <property type="gene ID" value="NBR_0000591401"/>
</dbReference>
<name>A0A158QWX0_NIPBR</name>
<dbReference type="PROSITE" id="PS01009">
    <property type="entry name" value="CRISP_1"/>
    <property type="match status" value="1"/>
</dbReference>
<dbReference type="InterPro" id="IPR018244">
    <property type="entry name" value="Allrgn_V5/Tpx1_CS"/>
</dbReference>
<dbReference type="SMART" id="SM00198">
    <property type="entry name" value="SCP"/>
    <property type="match status" value="2"/>
</dbReference>
<dbReference type="InterPro" id="IPR002413">
    <property type="entry name" value="V5_allergen-like"/>
</dbReference>
<dbReference type="PRINTS" id="PR00838">
    <property type="entry name" value="V5ALLERGEN"/>
</dbReference>
<dbReference type="EMBL" id="UYSL01019765">
    <property type="protein sequence ID" value="VDL69504.1"/>
    <property type="molecule type" value="Genomic_DNA"/>
</dbReference>
<dbReference type="GO" id="GO:0005576">
    <property type="term" value="C:extracellular region"/>
    <property type="evidence" value="ECO:0007669"/>
    <property type="project" value="InterPro"/>
</dbReference>
<dbReference type="OMA" id="KEMIYEN"/>
<feature type="domain" description="SCP" evidence="1">
    <location>
        <begin position="88"/>
        <end position="241"/>
    </location>
</feature>
<dbReference type="SUPFAM" id="SSF55797">
    <property type="entry name" value="PR-1-like"/>
    <property type="match status" value="2"/>
</dbReference>
<dbReference type="InterPro" id="IPR001283">
    <property type="entry name" value="CRISP-related"/>
</dbReference>
<dbReference type="InterPro" id="IPR035940">
    <property type="entry name" value="CAP_sf"/>
</dbReference>
<reference evidence="2 3" key="2">
    <citation type="submission" date="2018-11" db="EMBL/GenBank/DDBJ databases">
        <authorList>
            <consortium name="Pathogen Informatics"/>
        </authorList>
    </citation>
    <scope>NUCLEOTIDE SEQUENCE [LARGE SCALE GENOMIC DNA]</scope>
</reference>
<protein>
    <submittedName>
        <fullName evidence="4">SCP domain-containing protein</fullName>
    </submittedName>
</protein>
<dbReference type="STRING" id="27835.A0A158QWX0"/>
<proteinExistence type="predicted"/>
<accession>A0A158QWX0</accession>
<organism evidence="4">
    <name type="scientific">Nippostrongylus brasiliensis</name>
    <name type="common">Rat hookworm</name>
    <dbReference type="NCBI Taxonomy" id="27835"/>
    <lineage>
        <taxon>Eukaryota</taxon>
        <taxon>Metazoa</taxon>
        <taxon>Ecdysozoa</taxon>
        <taxon>Nematoda</taxon>
        <taxon>Chromadorea</taxon>
        <taxon>Rhabditida</taxon>
        <taxon>Rhabditina</taxon>
        <taxon>Rhabditomorpha</taxon>
        <taxon>Strongyloidea</taxon>
        <taxon>Heligmosomidae</taxon>
        <taxon>Nippostrongylus</taxon>
    </lineage>
</organism>
<dbReference type="Pfam" id="PF00188">
    <property type="entry name" value="CAP"/>
    <property type="match status" value="2"/>
</dbReference>
<dbReference type="CDD" id="cd05380">
    <property type="entry name" value="CAP_euk"/>
    <property type="match status" value="2"/>
</dbReference>
<dbReference type="PRINTS" id="PR00837">
    <property type="entry name" value="V5TPXLIKE"/>
</dbReference>
<feature type="domain" description="SCP" evidence="1">
    <location>
        <begin position="318"/>
        <end position="476"/>
    </location>
</feature>